<evidence type="ECO:0000313" key="1">
    <source>
        <dbReference type="EMBL" id="OGG57579.1"/>
    </source>
</evidence>
<accession>A0A1F6D822</accession>
<reference evidence="1 2" key="1">
    <citation type="journal article" date="2016" name="Nat. Commun.">
        <title>Thousands of microbial genomes shed light on interconnected biogeochemical processes in an aquifer system.</title>
        <authorList>
            <person name="Anantharaman K."/>
            <person name="Brown C.T."/>
            <person name="Hug L.A."/>
            <person name="Sharon I."/>
            <person name="Castelle C.J."/>
            <person name="Probst A.J."/>
            <person name="Thomas B.C."/>
            <person name="Singh A."/>
            <person name="Wilkins M.J."/>
            <person name="Karaoz U."/>
            <person name="Brodie E.L."/>
            <person name="Williams K.H."/>
            <person name="Hubbard S.S."/>
            <person name="Banfield J.F."/>
        </authorList>
    </citation>
    <scope>NUCLEOTIDE SEQUENCE [LARGE SCALE GENOMIC DNA]</scope>
</reference>
<dbReference type="EMBL" id="MFKX01000021">
    <property type="protein sequence ID" value="OGG57579.1"/>
    <property type="molecule type" value="Genomic_DNA"/>
</dbReference>
<proteinExistence type="predicted"/>
<gene>
    <name evidence="1" type="ORF">A2853_01790</name>
</gene>
<protein>
    <submittedName>
        <fullName evidence="1">Uncharacterized protein</fullName>
    </submittedName>
</protein>
<dbReference type="Proteomes" id="UP000177958">
    <property type="component" value="Unassembled WGS sequence"/>
</dbReference>
<evidence type="ECO:0000313" key="2">
    <source>
        <dbReference type="Proteomes" id="UP000177958"/>
    </source>
</evidence>
<comment type="caution">
    <text evidence="1">The sequence shown here is derived from an EMBL/GenBank/DDBJ whole genome shotgun (WGS) entry which is preliminary data.</text>
</comment>
<organism evidence="1 2">
    <name type="scientific">Candidatus Kaiserbacteria bacterium RIFCSPHIGHO2_01_FULL_55_17</name>
    <dbReference type="NCBI Taxonomy" id="1798484"/>
    <lineage>
        <taxon>Bacteria</taxon>
        <taxon>Candidatus Kaiseribacteriota</taxon>
    </lineage>
</organism>
<name>A0A1F6D822_9BACT</name>
<sequence>MTTALKQEIKRFARESVRKVLTTEMMRLRATLLSTVSKKEQQNIERLYKKPSGKAVRSVRVRV</sequence>
<dbReference type="AlphaFoldDB" id="A0A1F6D822"/>